<proteinExistence type="predicted"/>
<keyword evidence="1" id="KW-0175">Coiled coil</keyword>
<evidence type="ECO:0000256" key="1">
    <source>
        <dbReference type="SAM" id="Coils"/>
    </source>
</evidence>
<dbReference type="OrthoDB" id="4088568at2759"/>
<feature type="compositionally biased region" description="Polar residues" evidence="2">
    <location>
        <begin position="355"/>
        <end position="368"/>
    </location>
</feature>
<gene>
    <name evidence="3" type="ORF">NA56DRAFT_621981</name>
</gene>
<name>A0A2J6QBK2_9HELO</name>
<dbReference type="EMBL" id="KZ613474">
    <property type="protein sequence ID" value="PMD23608.1"/>
    <property type="molecule type" value="Genomic_DNA"/>
</dbReference>
<feature type="coiled-coil region" evidence="1">
    <location>
        <begin position="70"/>
        <end position="219"/>
    </location>
</feature>
<evidence type="ECO:0000313" key="4">
    <source>
        <dbReference type="Proteomes" id="UP000235672"/>
    </source>
</evidence>
<sequence length="545" mass="60783">MAAEVEDLEALIGRIPACCSTTTPELRCCCGRTECAYLKHNCVALDDLEKEVRTAAQLGQALLVRHEQYMHDAEKDRMEMSAKIEKLELDKKALEQSNAKNIEENRGLLNQLEELNTTVTESETHIKSLETTLQATRQELRKLEGLASRTHDLEVQLVALEQEQELLQKTVITTQEEERSAIQRWKKAERRLVQLSDQLEKIEREARDERERHVEVLGRMERQRAVERELDTAAGRLKGAAAATTGIGKNGSNVVSHFVKDILQDNANLQMGIVELREMLMNSNEEVQLLREQLLLHQPILDNENGSGPPTLKAELASKEPPEPQIISQALHIHHHYHTPKKEEIQLPDLQVTDATTPSDVSQDTAELTQDEEPHWTSSFQPTLRRTTSHESILSISGIDIHTLKSRPSQATIGRNPMLRPYSRLGTPIANNSDNRSIASSNNSNEGIGGKLGGWVFGRWGISPAKPHADLRGAASRDSTSGQRAVSTPAIDPTQAFMARPPGINQKGPIPGFMKKTVRTPSQVKPHIVDHDALREVLNEGRTVS</sequence>
<dbReference type="Proteomes" id="UP000235672">
    <property type="component" value="Unassembled WGS sequence"/>
</dbReference>
<dbReference type="AlphaFoldDB" id="A0A2J6QBK2"/>
<evidence type="ECO:0000256" key="2">
    <source>
        <dbReference type="SAM" id="MobiDB-lite"/>
    </source>
</evidence>
<evidence type="ECO:0000313" key="3">
    <source>
        <dbReference type="EMBL" id="PMD23608.1"/>
    </source>
</evidence>
<protein>
    <submittedName>
        <fullName evidence="3">Uncharacterized protein</fullName>
    </submittedName>
</protein>
<accession>A0A2J6QBK2</accession>
<feature type="compositionally biased region" description="Polar residues" evidence="2">
    <location>
        <begin position="477"/>
        <end position="486"/>
    </location>
</feature>
<keyword evidence="4" id="KW-1185">Reference proteome</keyword>
<dbReference type="STRING" id="1745343.A0A2J6QBK2"/>
<feature type="region of interest" description="Disordered" evidence="2">
    <location>
        <begin position="468"/>
        <end position="525"/>
    </location>
</feature>
<feature type="region of interest" description="Disordered" evidence="2">
    <location>
        <begin position="355"/>
        <end position="384"/>
    </location>
</feature>
<reference evidence="3 4" key="1">
    <citation type="submission" date="2016-05" db="EMBL/GenBank/DDBJ databases">
        <title>A degradative enzymes factory behind the ericoid mycorrhizal symbiosis.</title>
        <authorList>
            <consortium name="DOE Joint Genome Institute"/>
            <person name="Martino E."/>
            <person name="Morin E."/>
            <person name="Grelet G."/>
            <person name="Kuo A."/>
            <person name="Kohler A."/>
            <person name="Daghino S."/>
            <person name="Barry K."/>
            <person name="Choi C."/>
            <person name="Cichocki N."/>
            <person name="Clum A."/>
            <person name="Copeland A."/>
            <person name="Hainaut M."/>
            <person name="Haridas S."/>
            <person name="Labutti K."/>
            <person name="Lindquist E."/>
            <person name="Lipzen A."/>
            <person name="Khouja H.-R."/>
            <person name="Murat C."/>
            <person name="Ohm R."/>
            <person name="Olson A."/>
            <person name="Spatafora J."/>
            <person name="Veneault-Fourrey C."/>
            <person name="Henrissat B."/>
            <person name="Grigoriev I."/>
            <person name="Martin F."/>
            <person name="Perotto S."/>
        </authorList>
    </citation>
    <scope>NUCLEOTIDE SEQUENCE [LARGE SCALE GENOMIC DNA]</scope>
    <source>
        <strain evidence="3 4">UAMH 7357</strain>
    </source>
</reference>
<organism evidence="3 4">
    <name type="scientific">Hyaloscypha hepaticicola</name>
    <dbReference type="NCBI Taxonomy" id="2082293"/>
    <lineage>
        <taxon>Eukaryota</taxon>
        <taxon>Fungi</taxon>
        <taxon>Dikarya</taxon>
        <taxon>Ascomycota</taxon>
        <taxon>Pezizomycotina</taxon>
        <taxon>Leotiomycetes</taxon>
        <taxon>Helotiales</taxon>
        <taxon>Hyaloscyphaceae</taxon>
        <taxon>Hyaloscypha</taxon>
    </lineage>
</organism>